<organism evidence="8 11">
    <name type="scientific">Agrotis segetum granulosis virus</name>
    <name type="common">AsGV</name>
    <name type="synonym">Agrotis segetum granulovirus</name>
    <dbReference type="NCBI Taxonomy" id="10464"/>
    <lineage>
        <taxon>Viruses</taxon>
        <taxon>Viruses incertae sedis</taxon>
        <taxon>Naldaviricetes</taxon>
        <taxon>Lefavirales</taxon>
        <taxon>Baculoviridae</taxon>
        <taxon>Betabaculovirus</taxon>
        <taxon>Betabaculovirus agsegetum</taxon>
    </lineage>
</organism>
<dbReference type="CAZy" id="GT1">
    <property type="family name" value="Glycosyltransferase Family 1"/>
</dbReference>
<dbReference type="PROSITE" id="PS00375">
    <property type="entry name" value="UDPGT"/>
    <property type="match status" value="1"/>
</dbReference>
<name>Q6QXI9_GVAS</name>
<dbReference type="OrthoDB" id="5462at10239"/>
<reference evidence="10 12" key="3">
    <citation type="submission" date="2015-05" db="EMBL/GenBank/DDBJ databases">
        <title>Complete Sequence of an Agrotis segetum granulovirus isolate from Europe.</title>
        <authorList>
            <person name="Gueli Alletti G."/>
            <person name="Wennmann J.T."/>
            <person name="Jehle J.A."/>
        </authorList>
    </citation>
    <scope>NUCLEOTIDE SEQUENCE [LARGE SCALE GENOMIC DNA]</scope>
    <source>
        <strain evidence="10 12">DA</strain>
    </source>
</reference>
<dbReference type="EC" id="2.4.1.-" evidence="6"/>
<evidence type="ECO:0000256" key="6">
    <source>
        <dbReference type="PIRNR" id="PIRNR000476"/>
    </source>
</evidence>
<dbReference type="EMBL" id="KR584663">
    <property type="protein sequence ID" value="AKN63421.1"/>
    <property type="molecule type" value="Genomic_DNA"/>
</dbReference>
<evidence type="ECO:0000256" key="1">
    <source>
        <dbReference type="ARBA" id="ARBA00009995"/>
    </source>
</evidence>
<dbReference type="SUPFAM" id="SSF53756">
    <property type="entry name" value="UDP-Glycosyltransferase/glycogen phosphorylase"/>
    <property type="match status" value="1"/>
</dbReference>
<dbReference type="Gene3D" id="3.40.50.2000">
    <property type="entry name" value="Glycogen Phosphorylase B"/>
    <property type="match status" value="2"/>
</dbReference>
<dbReference type="InterPro" id="IPR035595">
    <property type="entry name" value="UDP_glycos_trans_CS"/>
</dbReference>
<evidence type="ECO:0000313" key="9">
    <source>
        <dbReference type="EMBL" id="AHN92183.1"/>
    </source>
</evidence>
<evidence type="ECO:0000256" key="4">
    <source>
        <dbReference type="ARBA" id="ARBA00022679"/>
    </source>
</evidence>
<gene>
    <name evidence="8" type="primary">ORF129</name>
    <name evidence="9" type="ORF">AsGV144</name>
    <name evidence="10" type="ORF">AsGV147</name>
    <name evidence="8" type="ORF">AsGVgp129</name>
</gene>
<reference evidence="8 11" key="1">
    <citation type="submission" date="2004-09" db="EMBL/GenBank/DDBJ databases">
        <authorList>
            <person name="Ai X.L."/>
            <person name="Wang Z.F."/>
            <person name="Wang B."/>
            <person name="Zhang W."/>
            <person name="Li F."/>
            <person name="Fu J.H."/>
            <person name="Cui C.S."/>
            <person name="Shi Y.H."/>
            <person name="He M."/>
        </authorList>
    </citation>
    <scope>NUCLEOTIDE SEQUENCE [LARGE SCALE GENOMIC DNA]</scope>
</reference>
<protein>
    <recommendedName>
        <fullName evidence="2 6">Ecdysteroid UDP-glucosyltransferase</fullName>
        <ecNumber evidence="6">2.4.1.-</ecNumber>
    </recommendedName>
</protein>
<evidence type="ECO:0000313" key="10">
    <source>
        <dbReference type="EMBL" id="AKN63421.1"/>
    </source>
</evidence>
<comment type="similarity">
    <text evidence="1 6 7">Belongs to the UDP-glycosyltransferase family.</text>
</comment>
<dbReference type="GO" id="GO:0008194">
    <property type="term" value="F:UDP-glycosyltransferase activity"/>
    <property type="evidence" value="ECO:0007669"/>
    <property type="project" value="InterPro"/>
</dbReference>
<dbReference type="Proteomes" id="UP000232958">
    <property type="component" value="Segment"/>
</dbReference>
<reference evidence="9" key="2">
    <citation type="journal article" date="2014" name="Arch. Virol.">
        <title>Complete genome sequence of Agrotis segetum granulovirus Shanghai strain.</title>
        <authorList>
            <person name="Zhang X."/>
            <person name="Liang Z."/>
            <person name="Yin X."/>
            <person name="Wang J."/>
            <person name="Shao X."/>
        </authorList>
    </citation>
    <scope>NUCLEOTIDE SEQUENCE</scope>
    <source>
        <strain evidence="9">L1</strain>
    </source>
</reference>
<comment type="function">
    <text evidence="6">Catalyzes the transfer of glucose from UDP-glucose to ecdysteroids which are insect molting hormones.</text>
</comment>
<dbReference type="EMBL" id="AY522332">
    <property type="protein sequence ID" value="AAS82609.1"/>
    <property type="molecule type" value="Genomic_DNA"/>
</dbReference>
<evidence type="ECO:0000313" key="11">
    <source>
        <dbReference type="Proteomes" id="UP000202635"/>
    </source>
</evidence>
<dbReference type="PANTHER" id="PTHR48043:SF159">
    <property type="entry name" value="EG:EG0003.4 PROTEIN-RELATED"/>
    <property type="match status" value="1"/>
</dbReference>
<dbReference type="Proteomes" id="UP000202635">
    <property type="component" value="Genome"/>
</dbReference>
<dbReference type="Pfam" id="PF00201">
    <property type="entry name" value="UDPGT"/>
    <property type="match status" value="1"/>
</dbReference>
<keyword evidence="5" id="KW-0732">Signal</keyword>
<evidence type="ECO:0000256" key="3">
    <source>
        <dbReference type="ARBA" id="ARBA00022676"/>
    </source>
</evidence>
<keyword evidence="12" id="KW-1185">Reference proteome</keyword>
<evidence type="ECO:0000256" key="7">
    <source>
        <dbReference type="RuleBase" id="RU003718"/>
    </source>
</evidence>
<evidence type="ECO:0000256" key="2">
    <source>
        <dbReference type="ARBA" id="ARBA00013904"/>
    </source>
</evidence>
<accession>Q6QXI9</accession>
<dbReference type="InterPro" id="IPR016224">
    <property type="entry name" value="Ecdysteroid_UDP-Glc_Trfase"/>
</dbReference>
<dbReference type="PANTHER" id="PTHR48043">
    <property type="entry name" value="EG:EG0003.4 PROTEIN-RELATED"/>
    <property type="match status" value="1"/>
</dbReference>
<keyword evidence="4 6" id="KW-0808">Transferase</keyword>
<organismHost>
    <name type="scientific">Agrotis segetum</name>
    <name type="common">Turnip moth</name>
    <dbReference type="NCBI Taxonomy" id="47767"/>
</organismHost>
<keyword evidence="3 6" id="KW-0328">Glycosyltransferase</keyword>
<evidence type="ECO:0000256" key="5">
    <source>
        <dbReference type="ARBA" id="ARBA00022729"/>
    </source>
</evidence>
<evidence type="ECO:0000313" key="8">
    <source>
        <dbReference type="EMBL" id="AAS82609.1"/>
    </source>
</evidence>
<sequence>MSLVVLSLLVSGGSCANILGVFPTPSYSHQSVFAAYVDKLAAAGHNVTVITPMKRATGHVREIDCSLSVERFQELVSRSKHIKKRGAVADEFTVTKENYMGLINVVATQLETNAVTALIKNPFNKFDLVVCEAYLAYTLIFGHIYDAPVIQLSSGHGIPENFEIQGAIARDYVNHPNIWRSTFTGSPLEQMFMENYLKNEWGLIEIEQEKMLRKRFGYHIKMENLKKSVLMLFINVPAVYDNFRPVTPTVQYLGGLHLRKEQPIRDLVLNRFLESHSTIVYASFGSGIDVLDMDRSLLKELIRVFSKLPYGILWKVDDSVHSIYNVSANVYTKSWFPQRDLLKHENVKAFITQAGVQSADEAIDGGVPMITLPMMGDQFYNAHRFEQLGIGIHLDVLKLEKERLDKKIVQVVENRNYKKNIERLRHFINDVPLKSLRKSLWYTNYVIRKQKTLNVIKNVKCN</sequence>
<dbReference type="FunFam" id="3.40.50.2000:FF:000021">
    <property type="entry name" value="UDP-glucuronosyltransferase"/>
    <property type="match status" value="1"/>
</dbReference>
<dbReference type="PIRSF" id="PIRSF000476">
    <property type="entry name" value="Ecdystd_UDP_glucosyltfrase"/>
    <property type="match status" value="1"/>
</dbReference>
<dbReference type="InterPro" id="IPR002213">
    <property type="entry name" value="UDP_glucos_trans"/>
</dbReference>
<dbReference type="InterPro" id="IPR050271">
    <property type="entry name" value="UDP-glycosyltransferase"/>
</dbReference>
<dbReference type="CDD" id="cd03784">
    <property type="entry name" value="GT1_Gtf-like"/>
    <property type="match status" value="1"/>
</dbReference>
<proteinExistence type="inferred from homology"/>
<evidence type="ECO:0000313" key="12">
    <source>
        <dbReference type="Proteomes" id="UP000232958"/>
    </source>
</evidence>
<dbReference type="EMBL" id="KC994902">
    <property type="protein sequence ID" value="AHN92183.1"/>
    <property type="molecule type" value="Genomic_DNA"/>
</dbReference>